<dbReference type="CDD" id="cd07085">
    <property type="entry name" value="ALDH_F6_MMSDH"/>
    <property type="match status" value="1"/>
</dbReference>
<evidence type="ECO:0000256" key="2">
    <source>
        <dbReference type="ARBA" id="ARBA00023002"/>
    </source>
</evidence>
<evidence type="ECO:0000259" key="4">
    <source>
        <dbReference type="Pfam" id="PF00171"/>
    </source>
</evidence>
<dbReference type="RefSeq" id="WP_145933528.1">
    <property type="nucleotide sequence ID" value="NZ_BNAV01000001.1"/>
</dbReference>
<accession>A0A8H9IQW5</accession>
<dbReference type="FunFam" id="3.40.309.10:FF:000002">
    <property type="entry name" value="Methylmalonate-semialdehyde dehydrogenase (Acylating)"/>
    <property type="match status" value="1"/>
</dbReference>
<dbReference type="InterPro" id="IPR016163">
    <property type="entry name" value="Ald_DH_C"/>
</dbReference>
<comment type="caution">
    <text evidence="5">The sequence shown here is derived from an EMBL/GenBank/DDBJ whole genome shotgun (WGS) entry which is preliminary data.</text>
</comment>
<dbReference type="GO" id="GO:0004491">
    <property type="term" value="F:methylmalonate-semialdehyde dehydrogenase (acylating, NAD) activity"/>
    <property type="evidence" value="ECO:0007669"/>
    <property type="project" value="UniProtKB-EC"/>
</dbReference>
<dbReference type="InterPro" id="IPR016162">
    <property type="entry name" value="Ald_DH_N"/>
</dbReference>
<feature type="domain" description="Aldehyde dehydrogenase" evidence="4">
    <location>
        <begin position="19"/>
        <end position="478"/>
    </location>
</feature>
<dbReference type="AlphaFoldDB" id="A0A8H9IQW5"/>
<dbReference type="Pfam" id="PF00171">
    <property type="entry name" value="Aldedh"/>
    <property type="match status" value="1"/>
</dbReference>
<dbReference type="Gene3D" id="3.40.309.10">
    <property type="entry name" value="Aldehyde Dehydrogenase, Chain A, domain 2"/>
    <property type="match status" value="1"/>
</dbReference>
<dbReference type="GO" id="GO:0006210">
    <property type="term" value="P:thymine catabolic process"/>
    <property type="evidence" value="ECO:0007669"/>
    <property type="project" value="TreeGrafter"/>
</dbReference>
<evidence type="ECO:0000256" key="3">
    <source>
        <dbReference type="ARBA" id="ARBA00023027"/>
    </source>
</evidence>
<organism evidence="5 6">
    <name type="scientific">Amycolatopsis bartoniae</name>
    <dbReference type="NCBI Taxonomy" id="941986"/>
    <lineage>
        <taxon>Bacteria</taxon>
        <taxon>Bacillati</taxon>
        <taxon>Actinomycetota</taxon>
        <taxon>Actinomycetes</taxon>
        <taxon>Pseudonocardiales</taxon>
        <taxon>Pseudonocardiaceae</taxon>
        <taxon>Amycolatopsis</taxon>
    </lineage>
</organism>
<dbReference type="GO" id="GO:0006574">
    <property type="term" value="P:L-valine catabolic process"/>
    <property type="evidence" value="ECO:0007669"/>
    <property type="project" value="TreeGrafter"/>
</dbReference>
<dbReference type="EMBL" id="BNAV01000001">
    <property type="protein sequence ID" value="GHF34922.1"/>
    <property type="molecule type" value="Genomic_DNA"/>
</dbReference>
<dbReference type="InterPro" id="IPR016161">
    <property type="entry name" value="Ald_DH/histidinol_DH"/>
</dbReference>
<reference evidence="5" key="1">
    <citation type="journal article" date="2014" name="Int. J. Syst. Evol. Microbiol.">
        <title>Complete genome sequence of Corynebacterium casei LMG S-19264T (=DSM 44701T), isolated from a smear-ripened cheese.</title>
        <authorList>
            <consortium name="US DOE Joint Genome Institute (JGI-PGF)"/>
            <person name="Walter F."/>
            <person name="Albersmeier A."/>
            <person name="Kalinowski J."/>
            <person name="Ruckert C."/>
        </authorList>
    </citation>
    <scope>NUCLEOTIDE SEQUENCE</scope>
    <source>
        <strain evidence="5">CGMCC 4.7679</strain>
    </source>
</reference>
<sequence>MPEESLWHWIDGERYSGAQARTAPVTDPARGKVIRHVPLASPDEVARAVDSARRAFESWSATSLSRRTRVLFRFRELLERSVDRVAALITEENGKTLDDARGEIQRGLEVVEFAAGVPTHLLGGHSDEVSTGVEAFSVREPLGVIASISPFNFPAMVPLWTHPVAIATGNTVVLKPSERVPSAALVLAQLWQEAGLPDGVFNVVHGDRTAVEALVTHPDVAGVSFVGSTPAARHVAQIAGAEGKRVQALGGAKNHAVVLPDADLAAAADHLTAAACGSAGQRCMAVSVAIAVGGCADELADLLQQRMRAVVVGPGHAAGSQIGPLISAEARDRVVRAVAAAPGQGAKILLDGRETTDIDREGYFFGPTLVDHVTEAADVYREELFGPVLCLVRTETLDDAIDLINRNPYGNGTAIFTGSGAAAHRFRRRVHVGMIGVNVPIPVPVAYYSFGGWNDSLFGEHKVYGPDGIRFYTREKAITQRWFDAPAVYHFPTSS</sequence>
<keyword evidence="3" id="KW-0520">NAD</keyword>
<evidence type="ECO:0000256" key="1">
    <source>
        <dbReference type="ARBA" id="ARBA00013048"/>
    </source>
</evidence>
<dbReference type="NCBIfam" id="TIGR01722">
    <property type="entry name" value="MMSDH"/>
    <property type="match status" value="1"/>
</dbReference>
<gene>
    <name evidence="5" type="primary">mmsA</name>
    <name evidence="5" type="ORF">GCM10017566_04540</name>
</gene>
<keyword evidence="6" id="KW-1185">Reference proteome</keyword>
<dbReference type="Proteomes" id="UP000658656">
    <property type="component" value="Unassembled WGS sequence"/>
</dbReference>
<dbReference type="Gene3D" id="3.40.605.10">
    <property type="entry name" value="Aldehyde Dehydrogenase, Chain A, domain 1"/>
    <property type="match status" value="1"/>
</dbReference>
<dbReference type="InterPro" id="IPR010061">
    <property type="entry name" value="MeMal-semiAld_DH"/>
</dbReference>
<evidence type="ECO:0000313" key="5">
    <source>
        <dbReference type="EMBL" id="GHF34922.1"/>
    </source>
</evidence>
<dbReference type="FunFam" id="3.40.605.10:FF:000003">
    <property type="entry name" value="Methylmalonate-semialdehyde dehydrogenase [acylating]"/>
    <property type="match status" value="1"/>
</dbReference>
<reference evidence="5" key="2">
    <citation type="submission" date="2020-09" db="EMBL/GenBank/DDBJ databases">
        <authorList>
            <person name="Sun Q."/>
            <person name="Zhou Y."/>
        </authorList>
    </citation>
    <scope>NUCLEOTIDE SEQUENCE</scope>
    <source>
        <strain evidence="5">CGMCC 4.7679</strain>
    </source>
</reference>
<keyword evidence="2" id="KW-0560">Oxidoreductase</keyword>
<dbReference type="PANTHER" id="PTHR43866:SF4">
    <property type="entry name" value="MALONATE-SEMIALDEHYDE DEHYDROGENASE"/>
    <property type="match status" value="1"/>
</dbReference>
<dbReference type="InterPro" id="IPR015590">
    <property type="entry name" value="Aldehyde_DH_dom"/>
</dbReference>
<dbReference type="SUPFAM" id="SSF53720">
    <property type="entry name" value="ALDH-like"/>
    <property type="match status" value="1"/>
</dbReference>
<dbReference type="PANTHER" id="PTHR43866">
    <property type="entry name" value="MALONATE-SEMIALDEHYDE DEHYDROGENASE"/>
    <property type="match status" value="1"/>
</dbReference>
<evidence type="ECO:0000313" key="6">
    <source>
        <dbReference type="Proteomes" id="UP000658656"/>
    </source>
</evidence>
<dbReference type="EC" id="1.2.1.27" evidence="1"/>
<proteinExistence type="predicted"/>
<name>A0A8H9IQW5_9PSEU</name>
<dbReference type="OrthoDB" id="6882680at2"/>
<protein>
    <recommendedName>
        <fullName evidence="1">methylmalonate-semialdehyde dehydrogenase (CoA acylating)</fullName>
        <ecNumber evidence="1">1.2.1.27</ecNumber>
    </recommendedName>
</protein>